<comment type="caution">
    <text evidence="4">The sequence shown here is derived from an EMBL/GenBank/DDBJ whole genome shotgun (WGS) entry which is preliminary data.</text>
</comment>
<feature type="region of interest" description="Disordered" evidence="1">
    <location>
        <begin position="444"/>
        <end position="480"/>
    </location>
</feature>
<accession>A0AAD3RFA9</accession>
<gene>
    <name evidence="4" type="ORF">AKAME5_001824600</name>
</gene>
<dbReference type="InterPro" id="IPR048263">
    <property type="entry name" value="Arb2"/>
</dbReference>
<feature type="domain" description="Arb2" evidence="3">
    <location>
        <begin position="97"/>
        <end position="356"/>
    </location>
</feature>
<keyword evidence="2" id="KW-0812">Transmembrane</keyword>
<sequence length="480" mass="54531">MRKHLCELQQLLCYCAFKNPFQSVAPPTNGCITVIPRSKGPMLSYLCAATPALYILWIVMAQAAGQEDREKTTALKDLLSRIDLDELMKKDEPPFTFPKTLEEFEYAFNEHGQLRHTKTGAPFVFNAREDLHRWNQKRYEALGEIITQYVYELLEKKCNMTKAFLPVDSTEDEPTSFIYLSPDALSNPSKLLVLIQGSGVVRAGQWARRLIINQDLDSGTQIPFINRAMEDGYGVMVLNPNENYLEDGYVVQDNPNLELPRRWRSQPSSLPSPTEPSDEPAEKRERKDDKEGKKKRESYEKYRNPQKETEMERIPIRENGSSEEHVLYVWDHFVSKAAAKNVFIMAHSYGGLSFVELSYPIIKLQCADSQYHHDVVTLRAAAVPTMPSVQDSGSGSSLYSSMTGMALGKVLSTIDWPVHERPVPSHIDHFVFSRRQCYSEFSCSSGISDLPEEEREEGDEKKEGAQERGKQESEGVDGKL</sequence>
<feature type="compositionally biased region" description="Basic and acidic residues" evidence="1">
    <location>
        <begin position="280"/>
        <end position="310"/>
    </location>
</feature>
<dbReference type="Proteomes" id="UP001279410">
    <property type="component" value="Unassembled WGS sequence"/>
</dbReference>
<dbReference type="GO" id="GO:0005634">
    <property type="term" value="C:nucleus"/>
    <property type="evidence" value="ECO:0007669"/>
    <property type="project" value="TreeGrafter"/>
</dbReference>
<evidence type="ECO:0000256" key="1">
    <source>
        <dbReference type="SAM" id="MobiDB-lite"/>
    </source>
</evidence>
<protein>
    <submittedName>
        <fullName evidence="4">Cotranscriptional regulator FAM172A isoform X1</fullName>
    </submittedName>
</protein>
<dbReference type="GO" id="GO:0031048">
    <property type="term" value="P:regulatory ncRNA-mediated heterochromatin formation"/>
    <property type="evidence" value="ECO:0007669"/>
    <property type="project" value="TreeGrafter"/>
</dbReference>
<feature type="region of interest" description="Disordered" evidence="1">
    <location>
        <begin position="260"/>
        <end position="310"/>
    </location>
</feature>
<evidence type="ECO:0000256" key="2">
    <source>
        <dbReference type="SAM" id="Phobius"/>
    </source>
</evidence>
<name>A0AAD3RFA9_LATJO</name>
<feature type="transmembrane region" description="Helical" evidence="2">
    <location>
        <begin position="42"/>
        <end position="60"/>
    </location>
</feature>
<dbReference type="PANTHER" id="PTHR21357">
    <property type="entry name" value="FAM172 FAMILY PROTEIN HOMOLOG CG10038"/>
    <property type="match status" value="1"/>
</dbReference>
<dbReference type="EMBL" id="BRZM01000098">
    <property type="protein sequence ID" value="GLD66873.1"/>
    <property type="molecule type" value="Genomic_DNA"/>
</dbReference>
<reference evidence="4" key="1">
    <citation type="submission" date="2022-08" db="EMBL/GenBank/DDBJ databases">
        <title>Genome sequencing of akame (Lates japonicus).</title>
        <authorList>
            <person name="Hashiguchi Y."/>
            <person name="Takahashi H."/>
        </authorList>
    </citation>
    <scope>NUCLEOTIDE SEQUENCE</scope>
    <source>
        <strain evidence="4">Kochi</strain>
    </source>
</reference>
<evidence type="ECO:0000259" key="3">
    <source>
        <dbReference type="Pfam" id="PF22749"/>
    </source>
</evidence>
<dbReference type="InterPro" id="IPR053858">
    <property type="entry name" value="Arb2_dom"/>
</dbReference>
<dbReference type="AlphaFoldDB" id="A0AAD3RFA9"/>
<dbReference type="PANTHER" id="PTHR21357:SF6">
    <property type="entry name" value="COTRANSCRIPTIONAL REGULATOR FAM172A HOMOLOG"/>
    <property type="match status" value="1"/>
</dbReference>
<evidence type="ECO:0000313" key="4">
    <source>
        <dbReference type="EMBL" id="GLD66873.1"/>
    </source>
</evidence>
<dbReference type="Pfam" id="PF22749">
    <property type="entry name" value="Arb2"/>
    <property type="match status" value="1"/>
</dbReference>
<evidence type="ECO:0000313" key="5">
    <source>
        <dbReference type="Proteomes" id="UP001279410"/>
    </source>
</evidence>
<proteinExistence type="predicted"/>
<organism evidence="4 5">
    <name type="scientific">Lates japonicus</name>
    <name type="common">Japanese lates</name>
    <dbReference type="NCBI Taxonomy" id="270547"/>
    <lineage>
        <taxon>Eukaryota</taxon>
        <taxon>Metazoa</taxon>
        <taxon>Chordata</taxon>
        <taxon>Craniata</taxon>
        <taxon>Vertebrata</taxon>
        <taxon>Euteleostomi</taxon>
        <taxon>Actinopterygii</taxon>
        <taxon>Neopterygii</taxon>
        <taxon>Teleostei</taxon>
        <taxon>Neoteleostei</taxon>
        <taxon>Acanthomorphata</taxon>
        <taxon>Carangaria</taxon>
        <taxon>Carangaria incertae sedis</taxon>
        <taxon>Centropomidae</taxon>
        <taxon>Lates</taxon>
    </lineage>
</organism>
<keyword evidence="5" id="KW-1185">Reference proteome</keyword>
<dbReference type="GO" id="GO:0035197">
    <property type="term" value="F:siRNA binding"/>
    <property type="evidence" value="ECO:0007669"/>
    <property type="project" value="TreeGrafter"/>
</dbReference>
<keyword evidence="2" id="KW-1133">Transmembrane helix</keyword>
<feature type="compositionally biased region" description="Basic and acidic residues" evidence="1">
    <location>
        <begin position="458"/>
        <end position="480"/>
    </location>
</feature>
<keyword evidence="2" id="KW-0472">Membrane</keyword>